<proteinExistence type="predicted"/>
<protein>
    <recommendedName>
        <fullName evidence="4">BTB domain-containing protein</fullName>
    </recommendedName>
</protein>
<evidence type="ECO:0000256" key="1">
    <source>
        <dbReference type="SAM" id="MobiDB-lite"/>
    </source>
</evidence>
<comment type="caution">
    <text evidence="2">The sequence shown here is derived from an EMBL/GenBank/DDBJ whole genome shotgun (WGS) entry which is preliminary data.</text>
</comment>
<evidence type="ECO:0000313" key="2">
    <source>
        <dbReference type="EMBL" id="KAL1622245.1"/>
    </source>
</evidence>
<evidence type="ECO:0000313" key="3">
    <source>
        <dbReference type="Proteomes" id="UP001521116"/>
    </source>
</evidence>
<sequence length="488" mass="54154">MPPQKRNATRDPQSHPPAKKSNATEPSCSFPNFTDGDVTIFLGDLELKLHSKTLCDTCDYFVKFDELPKHFILESSDSIDVVVPVYSLPDDPHCDDTEAAISSNINTDTNVHSIATAKSTGTSYRARTASEAIFRLLYRQPLLSTSPERLFDVASLATRYGCVDAVKDALILAILKACLGTRLLLEEPWTILNAAYNLRDESLFAEALLSVVSYGGSNTRERLPGAVTDLVPSHTAQLKRKIQQCWKDALCYCSQIDGTKAGILPNALAAVLMQTYLQENVAYSSDSSLDSQLYVNLVDLLKMSSIRPMLKYDLLAAVSDVDDSLCAAQGFIDTMASWHYEEEDEWSPASQMIEKGLTIFTTRHGEVAQSLAGNDVVEIGKMTRQEAVELFEKSLLQKSPPDNDKIVIDLLYKLEYLPLAITQAAAYININKIATSDYLLVLKNTDEDAVIILSRNFDDKTRYPNSANPKVMQVCFGVKRGRFEVFEL</sequence>
<name>A0ABR3SJT3_9PEZI</name>
<dbReference type="InterPro" id="IPR027417">
    <property type="entry name" value="P-loop_NTPase"/>
</dbReference>
<gene>
    <name evidence="2" type="ORF">SLS56_008864</name>
</gene>
<dbReference type="Proteomes" id="UP001521116">
    <property type="component" value="Unassembled WGS sequence"/>
</dbReference>
<dbReference type="SUPFAM" id="SSF52540">
    <property type="entry name" value="P-loop containing nucleoside triphosphate hydrolases"/>
    <property type="match status" value="1"/>
</dbReference>
<feature type="region of interest" description="Disordered" evidence="1">
    <location>
        <begin position="1"/>
        <end position="27"/>
    </location>
</feature>
<accession>A0ABR3SJT3</accession>
<keyword evidence="3" id="KW-1185">Reference proteome</keyword>
<reference evidence="2 3" key="1">
    <citation type="submission" date="2024-02" db="EMBL/GenBank/DDBJ databases">
        <title>De novo assembly and annotation of 12 fungi associated with fruit tree decline syndrome in Ontario, Canada.</title>
        <authorList>
            <person name="Sulman M."/>
            <person name="Ellouze W."/>
            <person name="Ilyukhin E."/>
        </authorList>
    </citation>
    <scope>NUCLEOTIDE SEQUENCE [LARGE SCALE GENOMIC DNA]</scope>
    <source>
        <strain evidence="2 3">M1-105</strain>
    </source>
</reference>
<evidence type="ECO:0008006" key="4">
    <source>
        <dbReference type="Google" id="ProtNLM"/>
    </source>
</evidence>
<dbReference type="EMBL" id="JAJVDC020000139">
    <property type="protein sequence ID" value="KAL1622245.1"/>
    <property type="molecule type" value="Genomic_DNA"/>
</dbReference>
<organism evidence="2 3">
    <name type="scientific">Neofusicoccum ribis</name>
    <dbReference type="NCBI Taxonomy" id="45134"/>
    <lineage>
        <taxon>Eukaryota</taxon>
        <taxon>Fungi</taxon>
        <taxon>Dikarya</taxon>
        <taxon>Ascomycota</taxon>
        <taxon>Pezizomycotina</taxon>
        <taxon>Dothideomycetes</taxon>
        <taxon>Dothideomycetes incertae sedis</taxon>
        <taxon>Botryosphaeriales</taxon>
        <taxon>Botryosphaeriaceae</taxon>
        <taxon>Neofusicoccum</taxon>
    </lineage>
</organism>